<organism evidence="4 5">
    <name type="scientific">Microbacterium kyungheense</name>
    <dbReference type="NCBI Taxonomy" id="1263636"/>
    <lineage>
        <taxon>Bacteria</taxon>
        <taxon>Bacillati</taxon>
        <taxon>Actinomycetota</taxon>
        <taxon>Actinomycetes</taxon>
        <taxon>Micrococcales</taxon>
        <taxon>Microbacteriaceae</taxon>
        <taxon>Microbacterium</taxon>
    </lineage>
</organism>
<keyword evidence="4" id="KW-0378">Hydrolase</keyword>
<dbReference type="Proteomes" id="UP000320235">
    <property type="component" value="Unassembled WGS sequence"/>
</dbReference>
<dbReference type="AlphaFoldDB" id="A0A543EUG1"/>
<evidence type="ECO:0000256" key="2">
    <source>
        <dbReference type="SAM" id="MobiDB-lite"/>
    </source>
</evidence>
<dbReference type="GO" id="GO:0016787">
    <property type="term" value="F:hydrolase activity"/>
    <property type="evidence" value="ECO:0007669"/>
    <property type="project" value="UniProtKB-KW"/>
</dbReference>
<dbReference type="PANTHER" id="PTHR21240">
    <property type="entry name" value="2-AMINO-3-CARBOXYLMUCONATE-6-SEMIALDEHYDE DECARBOXYLASE"/>
    <property type="match status" value="1"/>
</dbReference>
<dbReference type="GO" id="GO:0016831">
    <property type="term" value="F:carboxy-lyase activity"/>
    <property type="evidence" value="ECO:0007669"/>
    <property type="project" value="InterPro"/>
</dbReference>
<dbReference type="GO" id="GO:0005737">
    <property type="term" value="C:cytoplasm"/>
    <property type="evidence" value="ECO:0007669"/>
    <property type="project" value="TreeGrafter"/>
</dbReference>
<dbReference type="SUPFAM" id="SSF51556">
    <property type="entry name" value="Metallo-dependent hydrolases"/>
    <property type="match status" value="1"/>
</dbReference>
<dbReference type="EMBL" id="VFPE01000003">
    <property type="protein sequence ID" value="TQM25194.1"/>
    <property type="molecule type" value="Genomic_DNA"/>
</dbReference>
<feature type="domain" description="Amidohydrolase-related" evidence="3">
    <location>
        <begin position="5"/>
        <end position="313"/>
    </location>
</feature>
<feature type="region of interest" description="Disordered" evidence="2">
    <location>
        <begin position="313"/>
        <end position="342"/>
    </location>
</feature>
<dbReference type="RefSeq" id="WP_185843063.1">
    <property type="nucleotide sequence ID" value="NZ_BAABLH010000002.1"/>
</dbReference>
<keyword evidence="1" id="KW-0456">Lyase</keyword>
<accession>A0A543EUG1</accession>
<evidence type="ECO:0000313" key="5">
    <source>
        <dbReference type="Proteomes" id="UP000320235"/>
    </source>
</evidence>
<name>A0A543EUG1_9MICO</name>
<dbReference type="GO" id="GO:0019748">
    <property type="term" value="P:secondary metabolic process"/>
    <property type="evidence" value="ECO:0007669"/>
    <property type="project" value="TreeGrafter"/>
</dbReference>
<dbReference type="InterPro" id="IPR006680">
    <property type="entry name" value="Amidohydro-rel"/>
</dbReference>
<sequence length="342" mass="37620">MGRRIDVHSHYMGEVGYRLLTQSGLIPKNFPVPLWAPEAAIEFMDRHDIASQMLSLPFSLRGNATDPAFPAPLVRELNEAMADVTTRHPGRFGAFATLPFNSTDAALDEIEYALDVLNLDGVAVSSNVGGAYFGDAYLEPILAELGRREIPLFVHPIDCVHPDLNLGRAGSFVEFPMDTARNITNAILTGVFQRHPGLKLVLAHCGGVLPTLAWRIAGHLGLGQGPHDAQVDAQHVETVLRGFFYETALAASPNSLLPTFEVTGYEQILFGTDYGAATEALITENIQQLLASDVLDDRARQAIERDNAERLFPRFTRSDHPVQHAPDHTRSEHHKEKSNVHI</sequence>
<reference evidence="4 5" key="1">
    <citation type="submission" date="2019-06" db="EMBL/GenBank/DDBJ databases">
        <title>Sequencing the genomes of 1000 actinobacteria strains.</title>
        <authorList>
            <person name="Klenk H.-P."/>
        </authorList>
    </citation>
    <scope>NUCLEOTIDE SEQUENCE [LARGE SCALE GENOMIC DNA]</scope>
    <source>
        <strain evidence="4 5">DSM 105492</strain>
    </source>
</reference>
<proteinExistence type="predicted"/>
<evidence type="ECO:0000256" key="1">
    <source>
        <dbReference type="ARBA" id="ARBA00023239"/>
    </source>
</evidence>
<evidence type="ECO:0000313" key="4">
    <source>
        <dbReference type="EMBL" id="TQM25194.1"/>
    </source>
</evidence>
<dbReference type="InterPro" id="IPR032465">
    <property type="entry name" value="ACMSD"/>
</dbReference>
<evidence type="ECO:0000259" key="3">
    <source>
        <dbReference type="Pfam" id="PF04909"/>
    </source>
</evidence>
<gene>
    <name evidence="4" type="ORF">FB391_2655</name>
</gene>
<dbReference type="Pfam" id="PF04909">
    <property type="entry name" value="Amidohydro_2"/>
    <property type="match status" value="1"/>
</dbReference>
<dbReference type="PANTHER" id="PTHR21240:SF28">
    <property type="entry name" value="ISO-OROTATE DECARBOXYLASE (EUROFUNG)"/>
    <property type="match status" value="1"/>
</dbReference>
<keyword evidence="5" id="KW-1185">Reference proteome</keyword>
<dbReference type="Gene3D" id="3.20.20.140">
    <property type="entry name" value="Metal-dependent hydrolases"/>
    <property type="match status" value="1"/>
</dbReference>
<protein>
    <submittedName>
        <fullName evidence="4">Putative TIM-barrel fold metal-dependent hydrolase</fullName>
    </submittedName>
</protein>
<dbReference type="InterPro" id="IPR032466">
    <property type="entry name" value="Metal_Hydrolase"/>
</dbReference>
<comment type="caution">
    <text evidence="4">The sequence shown here is derived from an EMBL/GenBank/DDBJ whole genome shotgun (WGS) entry which is preliminary data.</text>
</comment>